<keyword evidence="2" id="KW-0472">Membrane</keyword>
<feature type="transmembrane region" description="Helical" evidence="2">
    <location>
        <begin position="20"/>
        <end position="36"/>
    </location>
</feature>
<feature type="region of interest" description="Disordered" evidence="1">
    <location>
        <begin position="69"/>
        <end position="92"/>
    </location>
</feature>
<keyword evidence="2" id="KW-1133">Transmembrane helix</keyword>
<dbReference type="KEGG" id="mbe:MBM_08421"/>
<feature type="compositionally biased region" description="Pro residues" evidence="1">
    <location>
        <begin position="77"/>
        <end position="88"/>
    </location>
</feature>
<sequence>METGSWRDSSSVLLRNVSKTIVIAVVVVVEIMTVVMKDLGSGASGGFGAWRLQANASRAKTILLDIATPTNMSRGDPPSPPPNPPPSPSRTVSLLYFGPPHQKTPQSLFNDSRTRPQYNVDYHGKKKDIVWKTMGTSEVHLGVWTDTEINTRLVFIGAGRLAFGVP</sequence>
<gene>
    <name evidence="3" type="ORF">MBM_08421</name>
</gene>
<dbReference type="HOGENOM" id="CLU_1603089_0_0_1"/>
<dbReference type="InParanoid" id="K1WXE7"/>
<organism evidence="3 4">
    <name type="scientific">Marssonina brunnea f. sp. multigermtubi (strain MB_m1)</name>
    <name type="common">Marssonina leaf spot fungus</name>
    <dbReference type="NCBI Taxonomy" id="1072389"/>
    <lineage>
        <taxon>Eukaryota</taxon>
        <taxon>Fungi</taxon>
        <taxon>Dikarya</taxon>
        <taxon>Ascomycota</taxon>
        <taxon>Pezizomycotina</taxon>
        <taxon>Leotiomycetes</taxon>
        <taxon>Helotiales</taxon>
        <taxon>Drepanopezizaceae</taxon>
        <taxon>Drepanopeziza</taxon>
    </lineage>
</organism>
<proteinExistence type="predicted"/>
<protein>
    <submittedName>
        <fullName evidence="3">Uncharacterized protein</fullName>
    </submittedName>
</protein>
<evidence type="ECO:0000313" key="3">
    <source>
        <dbReference type="EMBL" id="EKD13338.1"/>
    </source>
</evidence>
<evidence type="ECO:0000256" key="1">
    <source>
        <dbReference type="SAM" id="MobiDB-lite"/>
    </source>
</evidence>
<accession>K1WXE7</accession>
<dbReference type="Proteomes" id="UP000006753">
    <property type="component" value="Unassembled WGS sequence"/>
</dbReference>
<dbReference type="EMBL" id="JH921450">
    <property type="protein sequence ID" value="EKD13338.1"/>
    <property type="molecule type" value="Genomic_DNA"/>
</dbReference>
<evidence type="ECO:0000256" key="2">
    <source>
        <dbReference type="SAM" id="Phobius"/>
    </source>
</evidence>
<name>K1WXE7_MARBU</name>
<evidence type="ECO:0000313" key="4">
    <source>
        <dbReference type="Proteomes" id="UP000006753"/>
    </source>
</evidence>
<dbReference type="AlphaFoldDB" id="K1WXE7"/>
<keyword evidence="4" id="KW-1185">Reference proteome</keyword>
<reference evidence="3 4" key="1">
    <citation type="journal article" date="2012" name="BMC Genomics">
        <title>Sequencing the genome of Marssonina brunnea reveals fungus-poplar co-evolution.</title>
        <authorList>
            <person name="Zhu S."/>
            <person name="Cao Y.-Z."/>
            <person name="Jiang C."/>
            <person name="Tan B.-Y."/>
            <person name="Wang Z."/>
            <person name="Feng S."/>
            <person name="Zhang L."/>
            <person name="Su X.-H."/>
            <person name="Brejova B."/>
            <person name="Vinar T."/>
            <person name="Xu M."/>
            <person name="Wang M.-X."/>
            <person name="Zhang S.-G."/>
            <person name="Huang M.-R."/>
            <person name="Wu R."/>
            <person name="Zhou Y."/>
        </authorList>
    </citation>
    <scope>NUCLEOTIDE SEQUENCE [LARGE SCALE GENOMIC DNA]</scope>
    <source>
        <strain evidence="3 4">MB_m1</strain>
    </source>
</reference>
<keyword evidence="2" id="KW-0812">Transmembrane</keyword>